<feature type="compositionally biased region" description="Basic and acidic residues" evidence="1">
    <location>
        <begin position="378"/>
        <end position="388"/>
    </location>
</feature>
<gene>
    <name evidence="2" type="ORF">GCM10010420_16490</name>
</gene>
<organism evidence="2 3">
    <name type="scientific">Streptomyces glaucosporus</name>
    <dbReference type="NCBI Taxonomy" id="284044"/>
    <lineage>
        <taxon>Bacteria</taxon>
        <taxon>Bacillati</taxon>
        <taxon>Actinomycetota</taxon>
        <taxon>Actinomycetes</taxon>
        <taxon>Kitasatosporales</taxon>
        <taxon>Streptomycetaceae</taxon>
        <taxon>Streptomyces</taxon>
    </lineage>
</organism>
<sequence length="404" mass="43552">MPLQPPGPGNDRNEPGGEPAVPDEVWERFVEECASGRSAPEEPSARARMVTARLRQQDEEAARRGPLRNRLRGRRPEPRRPEGWRTGPAWQETEGGRRGSGGLGRVGMGVGAVAAALALLYALNPPLVRSWMPGGDDGAAPAPLPAETARPAEAPEAEALPDRPTVEEPFAGSPARRWADGADAIELPRAEAAGGVPAAAIEAALERTKRFLVAANLDPDVLRGAEPTEALDLMDPLMGDFVTDARTSLEKPGEENDPTALFTRFDRDEVGLAGEVVKVRGRMELTKGQKGVPRIHADYTFVYPFVRAGGGDEVARTIVRRTLDVDVLHGPEWKYTEGKLWIYSTDVYIANGGCGEHDGFVHPQFTEDLHAGPVPSGPEKDPYDRSESIEDLGEDGECGVVSRT</sequence>
<protein>
    <submittedName>
        <fullName evidence="2">Uncharacterized protein</fullName>
    </submittedName>
</protein>
<feature type="region of interest" description="Disordered" evidence="1">
    <location>
        <begin position="54"/>
        <end position="101"/>
    </location>
</feature>
<feature type="region of interest" description="Disordered" evidence="1">
    <location>
        <begin position="365"/>
        <end position="404"/>
    </location>
</feature>
<name>A0ABN3I183_9ACTN</name>
<proteinExistence type="predicted"/>
<feature type="region of interest" description="Disordered" evidence="1">
    <location>
        <begin position="134"/>
        <end position="177"/>
    </location>
</feature>
<reference evidence="2 3" key="1">
    <citation type="journal article" date="2019" name="Int. J. Syst. Evol. Microbiol.">
        <title>The Global Catalogue of Microorganisms (GCM) 10K type strain sequencing project: providing services to taxonomists for standard genome sequencing and annotation.</title>
        <authorList>
            <consortium name="The Broad Institute Genomics Platform"/>
            <consortium name="The Broad Institute Genome Sequencing Center for Infectious Disease"/>
            <person name="Wu L."/>
            <person name="Ma J."/>
        </authorList>
    </citation>
    <scope>NUCLEOTIDE SEQUENCE [LARGE SCALE GENOMIC DNA]</scope>
    <source>
        <strain evidence="2 3">JCM 6921</strain>
    </source>
</reference>
<dbReference type="RefSeq" id="WP_344630210.1">
    <property type="nucleotide sequence ID" value="NZ_BAAATJ010000005.1"/>
</dbReference>
<evidence type="ECO:0000256" key="1">
    <source>
        <dbReference type="SAM" id="MobiDB-lite"/>
    </source>
</evidence>
<dbReference type="EMBL" id="BAAATJ010000005">
    <property type="protein sequence ID" value="GAA2392598.1"/>
    <property type="molecule type" value="Genomic_DNA"/>
</dbReference>
<feature type="region of interest" description="Disordered" evidence="1">
    <location>
        <begin position="1"/>
        <end position="24"/>
    </location>
</feature>
<accession>A0ABN3I183</accession>
<comment type="caution">
    <text evidence="2">The sequence shown here is derived from an EMBL/GenBank/DDBJ whole genome shotgun (WGS) entry which is preliminary data.</text>
</comment>
<feature type="compositionally biased region" description="Low complexity" evidence="1">
    <location>
        <begin position="138"/>
        <end position="158"/>
    </location>
</feature>
<evidence type="ECO:0000313" key="2">
    <source>
        <dbReference type="EMBL" id="GAA2392598.1"/>
    </source>
</evidence>
<dbReference type="Proteomes" id="UP001500058">
    <property type="component" value="Unassembled WGS sequence"/>
</dbReference>
<evidence type="ECO:0000313" key="3">
    <source>
        <dbReference type="Proteomes" id="UP001500058"/>
    </source>
</evidence>
<feature type="compositionally biased region" description="Basic and acidic residues" evidence="1">
    <location>
        <begin position="74"/>
        <end position="83"/>
    </location>
</feature>
<keyword evidence="3" id="KW-1185">Reference proteome</keyword>